<evidence type="ECO:0000256" key="5">
    <source>
        <dbReference type="ARBA" id="ARBA00022701"/>
    </source>
</evidence>
<dbReference type="PROSITE" id="PS50082">
    <property type="entry name" value="WD_REPEATS_2"/>
    <property type="match status" value="6"/>
</dbReference>
<dbReference type="PIRSF" id="PIRSF037647">
    <property type="entry name" value="Dynein_regulator_Lis1"/>
    <property type="match status" value="1"/>
</dbReference>
<keyword evidence="1 11" id="KW-0813">Transport</keyword>
<evidence type="ECO:0000256" key="8">
    <source>
        <dbReference type="ARBA" id="ARBA00023054"/>
    </source>
</evidence>
<dbReference type="GO" id="GO:0070840">
    <property type="term" value="F:dynein complex binding"/>
    <property type="evidence" value="ECO:0007669"/>
    <property type="project" value="UniProtKB-UniRule"/>
</dbReference>
<keyword evidence="3 12" id="KW-0853">WD repeat</keyword>
<feature type="region of interest" description="Disordered" evidence="13">
    <location>
        <begin position="391"/>
        <end position="412"/>
    </location>
</feature>
<dbReference type="Pfam" id="PF24951">
    <property type="entry name" value="LisH_PAC1"/>
    <property type="match status" value="1"/>
</dbReference>
<dbReference type="HAMAP" id="MF_03141">
    <property type="entry name" value="lis1"/>
    <property type="match status" value="1"/>
</dbReference>
<feature type="repeat" description="WD" evidence="12">
    <location>
        <begin position="228"/>
        <end position="269"/>
    </location>
</feature>
<dbReference type="AlphaFoldDB" id="A0A4Q2DJH5"/>
<feature type="repeat" description="WD" evidence="12">
    <location>
        <begin position="143"/>
        <end position="175"/>
    </location>
</feature>
<dbReference type="SMART" id="SM00320">
    <property type="entry name" value="WD40"/>
    <property type="match status" value="7"/>
</dbReference>
<gene>
    <name evidence="11" type="primary">PAC1</name>
    <name evidence="11" type="synonym">LIS1</name>
    <name evidence="15" type="ORF">EST38_g5772</name>
</gene>
<feature type="domain" description="PAC1-like LisH-like dimerisation" evidence="14">
    <location>
        <begin position="6"/>
        <end position="41"/>
    </location>
</feature>
<keyword evidence="2 11" id="KW-0963">Cytoplasm</keyword>
<comment type="subunit">
    <text evidence="11">Self-associates. Interacts with NDL1 and dynein.</text>
</comment>
<comment type="domain">
    <text evidence="11">Dimerization mediated by the LisH domain may be required to activate dynein.</text>
</comment>
<dbReference type="Proteomes" id="UP000290288">
    <property type="component" value="Unassembled WGS sequence"/>
</dbReference>
<feature type="repeat" description="WD" evidence="12">
    <location>
        <begin position="101"/>
        <end position="142"/>
    </location>
</feature>
<comment type="caution">
    <text evidence="15">The sequence shown here is derived from an EMBL/GenBank/DDBJ whole genome shotgun (WGS) entry which is preliminary data.</text>
</comment>
<keyword evidence="16" id="KW-1185">Reference proteome</keyword>
<keyword evidence="7 11" id="KW-0498">Mitosis</keyword>
<dbReference type="PANTHER" id="PTHR22847:SF637">
    <property type="entry name" value="WD REPEAT DOMAIN 5B"/>
    <property type="match status" value="1"/>
</dbReference>
<evidence type="ECO:0000256" key="1">
    <source>
        <dbReference type="ARBA" id="ARBA00022448"/>
    </source>
</evidence>
<dbReference type="SUPFAM" id="SSF109925">
    <property type="entry name" value="Lissencephaly-1 protein (Lis-1, PAF-AH alpha) N-terminal domain"/>
    <property type="match status" value="1"/>
</dbReference>
<evidence type="ECO:0000256" key="9">
    <source>
        <dbReference type="ARBA" id="ARBA00023212"/>
    </source>
</evidence>
<keyword evidence="9 11" id="KW-0206">Cytoskeleton</keyword>
<keyword evidence="10 11" id="KW-0131">Cell cycle</keyword>
<dbReference type="GO" id="GO:1990234">
    <property type="term" value="C:transferase complex"/>
    <property type="evidence" value="ECO:0007669"/>
    <property type="project" value="UniProtKB-ARBA"/>
</dbReference>
<dbReference type="InterPro" id="IPR019775">
    <property type="entry name" value="WD40_repeat_CS"/>
</dbReference>
<evidence type="ECO:0000256" key="3">
    <source>
        <dbReference type="ARBA" id="ARBA00022574"/>
    </source>
</evidence>
<dbReference type="SUPFAM" id="SSF50978">
    <property type="entry name" value="WD40 repeat-like"/>
    <property type="match status" value="1"/>
</dbReference>
<accession>A0A4Q2DJH5</accession>
<comment type="similarity">
    <text evidence="11">Belongs to the WD repeat LIS1/nudF family.</text>
</comment>
<feature type="repeat" description="WD" evidence="12">
    <location>
        <begin position="309"/>
        <end position="332"/>
    </location>
</feature>
<dbReference type="PANTHER" id="PTHR22847">
    <property type="entry name" value="WD40 REPEAT PROTEIN"/>
    <property type="match status" value="1"/>
</dbReference>
<dbReference type="Pfam" id="PF00400">
    <property type="entry name" value="WD40"/>
    <property type="match status" value="6"/>
</dbReference>
<evidence type="ECO:0000256" key="2">
    <source>
        <dbReference type="ARBA" id="ARBA00022490"/>
    </source>
</evidence>
<keyword evidence="6" id="KW-0677">Repeat</keyword>
<feature type="repeat" description="WD" evidence="12">
    <location>
        <begin position="333"/>
        <end position="374"/>
    </location>
</feature>
<dbReference type="CDD" id="cd00200">
    <property type="entry name" value="WD40"/>
    <property type="match status" value="1"/>
</dbReference>
<dbReference type="InterPro" id="IPR006594">
    <property type="entry name" value="LisH"/>
</dbReference>
<dbReference type="Gene3D" id="2.130.10.10">
    <property type="entry name" value="YVTN repeat-like/Quinoprotein amine dehydrogenase"/>
    <property type="match status" value="1"/>
</dbReference>
<evidence type="ECO:0000256" key="6">
    <source>
        <dbReference type="ARBA" id="ARBA00022737"/>
    </source>
</evidence>
<dbReference type="GO" id="GO:0000922">
    <property type="term" value="C:spindle pole"/>
    <property type="evidence" value="ECO:0007669"/>
    <property type="project" value="UniProtKB-SubCell"/>
</dbReference>
<dbReference type="GO" id="GO:0005875">
    <property type="term" value="C:microtubule associated complex"/>
    <property type="evidence" value="ECO:0007669"/>
    <property type="project" value="UniProtKB-UniRule"/>
</dbReference>
<dbReference type="PRINTS" id="PR00320">
    <property type="entry name" value="GPROTEINBRPT"/>
</dbReference>
<evidence type="ECO:0000256" key="10">
    <source>
        <dbReference type="ARBA" id="ARBA00023306"/>
    </source>
</evidence>
<dbReference type="EMBL" id="SDEE01000168">
    <property type="protein sequence ID" value="RXW20063.1"/>
    <property type="molecule type" value="Genomic_DNA"/>
</dbReference>
<feature type="repeat" description="WD" evidence="12">
    <location>
        <begin position="186"/>
        <end position="227"/>
    </location>
</feature>
<dbReference type="GO" id="GO:0051301">
    <property type="term" value="P:cell division"/>
    <property type="evidence" value="ECO:0007669"/>
    <property type="project" value="UniProtKB-KW"/>
</dbReference>
<evidence type="ECO:0000256" key="7">
    <source>
        <dbReference type="ARBA" id="ARBA00022776"/>
    </source>
</evidence>
<dbReference type="PROSITE" id="PS50896">
    <property type="entry name" value="LISH"/>
    <property type="match status" value="1"/>
</dbReference>
<evidence type="ECO:0000256" key="13">
    <source>
        <dbReference type="SAM" id="MobiDB-lite"/>
    </source>
</evidence>
<dbReference type="InterPro" id="IPR017252">
    <property type="entry name" value="Dynein_regulator_LIS1"/>
</dbReference>
<keyword evidence="8 11" id="KW-0175">Coiled coil</keyword>
<dbReference type="InterPro" id="IPR036322">
    <property type="entry name" value="WD40_repeat_dom_sf"/>
</dbReference>
<evidence type="ECO:0000259" key="14">
    <source>
        <dbReference type="Pfam" id="PF24951"/>
    </source>
</evidence>
<evidence type="ECO:0000256" key="12">
    <source>
        <dbReference type="PROSITE-ProRule" id="PRU00221"/>
    </source>
</evidence>
<reference evidence="15 16" key="1">
    <citation type="submission" date="2019-01" db="EMBL/GenBank/DDBJ databases">
        <title>Draft genome sequence of Psathyrella aberdarensis IHI B618.</title>
        <authorList>
            <person name="Buettner E."/>
            <person name="Kellner H."/>
        </authorList>
    </citation>
    <scope>NUCLEOTIDE SEQUENCE [LARGE SCALE GENOMIC DNA]</scope>
    <source>
        <strain evidence="15 16">IHI B618</strain>
    </source>
</reference>
<name>A0A4Q2DJH5_9AGAR</name>
<organism evidence="15 16">
    <name type="scientific">Candolleomyces aberdarensis</name>
    <dbReference type="NCBI Taxonomy" id="2316362"/>
    <lineage>
        <taxon>Eukaryota</taxon>
        <taxon>Fungi</taxon>
        <taxon>Dikarya</taxon>
        <taxon>Basidiomycota</taxon>
        <taxon>Agaricomycotina</taxon>
        <taxon>Agaricomycetes</taxon>
        <taxon>Agaricomycetidae</taxon>
        <taxon>Agaricales</taxon>
        <taxon>Agaricineae</taxon>
        <taxon>Psathyrellaceae</taxon>
        <taxon>Candolleomyces</taxon>
    </lineage>
</organism>
<protein>
    <recommendedName>
        <fullName evidence="11">Nuclear distribution protein PAC1</fullName>
    </recommendedName>
    <alternativeName>
        <fullName evidence="11">Lissencephaly-1 homolog</fullName>
        <shortName evidence="11">LIS-1</shortName>
    </alternativeName>
    <alternativeName>
        <fullName evidence="11">nudF homolog</fullName>
    </alternativeName>
</protein>
<dbReference type="InterPro" id="IPR056795">
    <property type="entry name" value="PAC1-like_LisH-like_dom"/>
</dbReference>
<dbReference type="FunFam" id="2.130.10.10:FF:000342">
    <property type="entry name" value="Nuclear distribution protein PAC1"/>
    <property type="match status" value="1"/>
</dbReference>
<keyword evidence="5 11" id="KW-0493">Microtubule</keyword>
<dbReference type="GO" id="GO:0051012">
    <property type="term" value="P:microtubule sliding"/>
    <property type="evidence" value="ECO:0007669"/>
    <property type="project" value="UniProtKB-UniRule"/>
</dbReference>
<evidence type="ECO:0000313" key="16">
    <source>
        <dbReference type="Proteomes" id="UP000290288"/>
    </source>
</evidence>
<dbReference type="OrthoDB" id="10264588at2759"/>
<comment type="subcellular location">
    <subcellularLocation>
        <location evidence="11">Cytoplasm</location>
        <location evidence="11">Cytoskeleton</location>
    </subcellularLocation>
    <subcellularLocation>
        <location evidence="11">Cytoplasm</location>
        <location evidence="11">Cytoskeleton</location>
        <location evidence="11">Spindle pole</location>
    </subcellularLocation>
    <text evidence="11">Localizes to the plus ends of microtubules at the hyphal tip and the mitotic spindle poles.</text>
</comment>
<dbReference type="PROSITE" id="PS00678">
    <property type="entry name" value="WD_REPEATS_1"/>
    <property type="match status" value="2"/>
</dbReference>
<evidence type="ECO:0000256" key="11">
    <source>
        <dbReference type="HAMAP-Rule" id="MF_03141"/>
    </source>
</evidence>
<dbReference type="InterPro" id="IPR001680">
    <property type="entry name" value="WD40_rpt"/>
</dbReference>
<dbReference type="Gene3D" id="1.20.960.30">
    <property type="match status" value="1"/>
</dbReference>
<dbReference type="PROSITE" id="PS50294">
    <property type="entry name" value="WD_REPEATS_REGION"/>
    <property type="match status" value="5"/>
</dbReference>
<sequence>MALLSDRQRDDLHKSMLDYLFANNHTEAFAALKQSAGIDYTPDPNARYTGLLEKKWTSVIRLQKKAKNRNAQLQEELSLSPAKRAAAQTDWLPRAPAAHVLTGHRAPLTRVAFHPQYSILASASEDATVKIWDWETGEFERTLKGHTKPVNDLDFDHKGHLLVTCSSDLFVKIWDSQNEWKNTKTFPGHEHAVSSVRFMPGDQLIISASRDRTIRLFDVASTHQIRTLSGHSEWVRCAVPSSDGKFVASCSKDQTVRLWDPLTGEMKSELRGHENDVLVVAFAPIAAYTAIRELAGIPNTDRTKRHGLFVASGARDKTIKIWDTQTGQMIRNLAGHDNWVRALAFHPSGKYLLSSSDDKTIRVWELSTGRCVKTVEAHSHFVATLAWGRQPAGGSSGDKKVNGTDSAETSDPEKVVNVVATGSVDQTIKIWLP</sequence>
<dbReference type="InterPro" id="IPR020472">
    <property type="entry name" value="WD40_PAC1"/>
</dbReference>
<dbReference type="GO" id="GO:0005737">
    <property type="term" value="C:cytoplasm"/>
    <property type="evidence" value="ECO:0007669"/>
    <property type="project" value="UniProtKB-UniRule"/>
</dbReference>
<dbReference type="GO" id="GO:0000132">
    <property type="term" value="P:establishment of mitotic spindle orientation"/>
    <property type="evidence" value="ECO:0007669"/>
    <property type="project" value="UniProtKB-UniRule"/>
</dbReference>
<dbReference type="STRING" id="2316362.A0A4Q2DJH5"/>
<dbReference type="InterPro" id="IPR037190">
    <property type="entry name" value="LIS1_N"/>
</dbReference>
<dbReference type="GO" id="GO:0005874">
    <property type="term" value="C:microtubule"/>
    <property type="evidence" value="ECO:0007669"/>
    <property type="project" value="UniProtKB-KW"/>
</dbReference>
<evidence type="ECO:0000256" key="4">
    <source>
        <dbReference type="ARBA" id="ARBA00022618"/>
    </source>
</evidence>
<keyword evidence="4 11" id="KW-0132">Cell division</keyword>
<comment type="function">
    <text evidence="11">Positively regulates the activity of the minus-end directed microtubule motor protein dynein. May enhance dynein-mediated microtubule sliding by targeting dynein to the microtubule plus end. Required for nuclear migration during vegetative growth as well as development. Required for retrograde early endosome (EE) transport from the hyphal tip. Required for localization of dynein to the mitotic spindle poles. Recruits additional proteins to the dynein complex at SPBs.</text>
</comment>
<evidence type="ECO:0000313" key="15">
    <source>
        <dbReference type="EMBL" id="RXW20063.1"/>
    </source>
</evidence>
<dbReference type="InterPro" id="IPR015943">
    <property type="entry name" value="WD40/YVTN_repeat-like_dom_sf"/>
</dbReference>
<proteinExistence type="inferred from homology"/>